<comment type="pathway">
    <text evidence="3 12">Amino-acid biosynthesis; L-valine biosynthesis; L-valine from pyruvate: step 4/4.</text>
</comment>
<dbReference type="EMBL" id="JBDKWZ010000010">
    <property type="protein sequence ID" value="MEN7549678.1"/>
    <property type="molecule type" value="Genomic_DNA"/>
</dbReference>
<comment type="cofactor">
    <cofactor evidence="1 12">
        <name>pyridoxal 5'-phosphate</name>
        <dbReference type="ChEBI" id="CHEBI:597326"/>
    </cofactor>
</comment>
<dbReference type="NCBIfam" id="TIGR01122">
    <property type="entry name" value="ilvE_I"/>
    <property type="match status" value="1"/>
</dbReference>
<dbReference type="AlphaFoldDB" id="A0AAW9SEC3"/>
<comment type="catalytic activity">
    <reaction evidence="9 12">
        <text>L-valine + 2-oxoglutarate = 3-methyl-2-oxobutanoate + L-glutamate</text>
        <dbReference type="Rhea" id="RHEA:24813"/>
        <dbReference type="ChEBI" id="CHEBI:11851"/>
        <dbReference type="ChEBI" id="CHEBI:16810"/>
        <dbReference type="ChEBI" id="CHEBI:29985"/>
        <dbReference type="ChEBI" id="CHEBI:57762"/>
        <dbReference type="EC" id="2.6.1.42"/>
    </reaction>
</comment>
<dbReference type="GO" id="GO:0008652">
    <property type="term" value="P:amino acid biosynthetic process"/>
    <property type="evidence" value="ECO:0007669"/>
    <property type="project" value="UniProtKB-KW"/>
</dbReference>
<proteinExistence type="inferred from homology"/>
<keyword evidence="12" id="KW-0028">Amino-acid biosynthesis</keyword>
<dbReference type="InterPro" id="IPR001544">
    <property type="entry name" value="Aminotrans_IV"/>
</dbReference>
<dbReference type="GO" id="GO:0004084">
    <property type="term" value="F:branched-chain-amino-acid transaminase activity"/>
    <property type="evidence" value="ECO:0007669"/>
    <property type="project" value="UniProtKB-EC"/>
</dbReference>
<evidence type="ECO:0000256" key="7">
    <source>
        <dbReference type="ARBA" id="ARBA00022679"/>
    </source>
</evidence>
<evidence type="ECO:0000256" key="1">
    <source>
        <dbReference type="ARBA" id="ARBA00001933"/>
    </source>
</evidence>
<reference evidence="13 14" key="1">
    <citation type="submission" date="2024-04" db="EMBL/GenBank/DDBJ databases">
        <title>Novel genus in family Flammeovirgaceae.</title>
        <authorList>
            <person name="Nguyen T.H."/>
            <person name="Vuong T.Q."/>
            <person name="Le H."/>
            <person name="Kim S.-G."/>
        </authorList>
    </citation>
    <scope>NUCLEOTIDE SEQUENCE [LARGE SCALE GENOMIC DNA]</scope>
    <source>
        <strain evidence="13 14">JCM 23209</strain>
    </source>
</reference>
<comment type="function">
    <text evidence="12">Acts on leucine, isoleucine and valine.</text>
</comment>
<evidence type="ECO:0000313" key="13">
    <source>
        <dbReference type="EMBL" id="MEN7549678.1"/>
    </source>
</evidence>
<comment type="similarity">
    <text evidence="5 12">Belongs to the class-IV pyridoxal-phosphate-dependent aminotransferase family.</text>
</comment>
<keyword evidence="7 12" id="KW-0808">Transferase</keyword>
<evidence type="ECO:0000256" key="11">
    <source>
        <dbReference type="ARBA" id="ARBA00049229"/>
    </source>
</evidence>
<dbReference type="Proteomes" id="UP001403385">
    <property type="component" value="Unassembled WGS sequence"/>
</dbReference>
<keyword evidence="12" id="KW-0100">Branched-chain amino acid biosynthesis</keyword>
<keyword evidence="8 12" id="KW-0663">Pyridoxal phosphate</keyword>
<dbReference type="EC" id="2.6.1.42" evidence="12"/>
<name>A0AAW9SEC3_9BACT</name>
<dbReference type="InterPro" id="IPR043131">
    <property type="entry name" value="BCAT-like_N"/>
</dbReference>
<comment type="catalytic activity">
    <reaction evidence="11 12">
        <text>L-leucine + 2-oxoglutarate = 4-methyl-2-oxopentanoate + L-glutamate</text>
        <dbReference type="Rhea" id="RHEA:18321"/>
        <dbReference type="ChEBI" id="CHEBI:16810"/>
        <dbReference type="ChEBI" id="CHEBI:17865"/>
        <dbReference type="ChEBI" id="CHEBI:29985"/>
        <dbReference type="ChEBI" id="CHEBI:57427"/>
        <dbReference type="EC" id="2.6.1.42"/>
    </reaction>
</comment>
<organism evidence="13 14">
    <name type="scientific">Rapidithrix thailandica</name>
    <dbReference type="NCBI Taxonomy" id="413964"/>
    <lineage>
        <taxon>Bacteria</taxon>
        <taxon>Pseudomonadati</taxon>
        <taxon>Bacteroidota</taxon>
        <taxon>Cytophagia</taxon>
        <taxon>Cytophagales</taxon>
        <taxon>Flammeovirgaceae</taxon>
        <taxon>Rapidithrix</taxon>
    </lineage>
</organism>
<dbReference type="RefSeq" id="WP_346822457.1">
    <property type="nucleotide sequence ID" value="NZ_JBDKWZ010000010.1"/>
</dbReference>
<protein>
    <recommendedName>
        <fullName evidence="12">Branched-chain-amino-acid aminotransferase</fullName>
        <shortName evidence="12">BCAT</shortName>
        <ecNumber evidence="12">2.6.1.42</ecNumber>
    </recommendedName>
</protein>
<comment type="pathway">
    <text evidence="2 12">Amino-acid biosynthesis; L-isoleucine biosynthesis; L-isoleucine from 2-oxobutanoate: step 4/4.</text>
</comment>
<comment type="pathway">
    <text evidence="4 12">Amino-acid biosynthesis; L-leucine biosynthesis; L-leucine from 3-methyl-2-oxobutanoate: step 4/4.</text>
</comment>
<comment type="catalytic activity">
    <reaction evidence="10 12">
        <text>L-isoleucine + 2-oxoglutarate = (S)-3-methyl-2-oxopentanoate + L-glutamate</text>
        <dbReference type="Rhea" id="RHEA:24801"/>
        <dbReference type="ChEBI" id="CHEBI:16810"/>
        <dbReference type="ChEBI" id="CHEBI:29985"/>
        <dbReference type="ChEBI" id="CHEBI:35146"/>
        <dbReference type="ChEBI" id="CHEBI:58045"/>
        <dbReference type="EC" id="2.6.1.42"/>
    </reaction>
</comment>
<evidence type="ECO:0000256" key="3">
    <source>
        <dbReference type="ARBA" id="ARBA00004931"/>
    </source>
</evidence>
<evidence type="ECO:0000256" key="12">
    <source>
        <dbReference type="RuleBase" id="RU364094"/>
    </source>
</evidence>
<gene>
    <name evidence="12" type="primary">ilvE</name>
    <name evidence="13" type="ORF">AAG747_17275</name>
</gene>
<sequence length="297" mass="33530">MLYPTKNTIVFHDGSFVKGEKLGVNPFSQTLHYGYGVFDALRAYDTALGPHIFKAREHYERFIQSAENLQLKVPYTTDELINITYQLLEKNSMTNAYIRPMLYLGTNMELVPAEKKHLLIAVWKWGKYMGKDLLDVKVSSVQKPKPKNFLVEAKICGQYLYSMVANNEARKEGYDAALMLDYEGYVAEGPGSNFFYENEGKLYTPPRGSILPGITRQTIINLAAELGVEVEERLFTPEELANVDAAFFTGTASQITGLKSIDGKPFKKKWEDTIGSALLIKYGHKVTQSEYDGYSII</sequence>
<dbReference type="InterPro" id="IPR005785">
    <property type="entry name" value="B_amino_transI"/>
</dbReference>
<dbReference type="GO" id="GO:0009082">
    <property type="term" value="P:branched-chain amino acid biosynthetic process"/>
    <property type="evidence" value="ECO:0007669"/>
    <property type="project" value="UniProtKB-KW"/>
</dbReference>
<keyword evidence="6 12" id="KW-0032">Aminotransferase</keyword>
<evidence type="ECO:0000256" key="8">
    <source>
        <dbReference type="ARBA" id="ARBA00022898"/>
    </source>
</evidence>
<dbReference type="SUPFAM" id="SSF56752">
    <property type="entry name" value="D-aminoacid aminotransferase-like PLP-dependent enzymes"/>
    <property type="match status" value="1"/>
</dbReference>
<dbReference type="InterPro" id="IPR036038">
    <property type="entry name" value="Aminotransferase-like"/>
</dbReference>
<dbReference type="FunFam" id="3.20.10.10:FF:000002">
    <property type="entry name" value="D-alanine aminotransferase"/>
    <property type="match status" value="1"/>
</dbReference>
<dbReference type="Gene3D" id="3.30.470.10">
    <property type="match status" value="1"/>
</dbReference>
<dbReference type="Pfam" id="PF01063">
    <property type="entry name" value="Aminotran_4"/>
    <property type="match status" value="1"/>
</dbReference>
<dbReference type="Gene3D" id="3.20.10.10">
    <property type="entry name" value="D-amino Acid Aminotransferase, subunit A, domain 2"/>
    <property type="match status" value="1"/>
</dbReference>
<accession>A0AAW9SEC3</accession>
<evidence type="ECO:0000256" key="9">
    <source>
        <dbReference type="ARBA" id="ARBA00048212"/>
    </source>
</evidence>
<dbReference type="NCBIfam" id="NF005146">
    <property type="entry name" value="PRK06606.1"/>
    <property type="match status" value="1"/>
</dbReference>
<dbReference type="InterPro" id="IPR050571">
    <property type="entry name" value="Class-IV_PLP-Dep_Aminotrnsfr"/>
</dbReference>
<dbReference type="PANTHER" id="PTHR42743">
    <property type="entry name" value="AMINO-ACID AMINOTRANSFERASE"/>
    <property type="match status" value="1"/>
</dbReference>
<evidence type="ECO:0000256" key="4">
    <source>
        <dbReference type="ARBA" id="ARBA00005072"/>
    </source>
</evidence>
<evidence type="ECO:0000256" key="5">
    <source>
        <dbReference type="ARBA" id="ARBA00009320"/>
    </source>
</evidence>
<dbReference type="InterPro" id="IPR043132">
    <property type="entry name" value="BCAT-like_C"/>
</dbReference>
<keyword evidence="14" id="KW-1185">Reference proteome</keyword>
<dbReference type="PANTHER" id="PTHR42743:SF11">
    <property type="entry name" value="AMINODEOXYCHORISMATE LYASE"/>
    <property type="match status" value="1"/>
</dbReference>
<evidence type="ECO:0000256" key="6">
    <source>
        <dbReference type="ARBA" id="ARBA00022576"/>
    </source>
</evidence>
<evidence type="ECO:0000256" key="10">
    <source>
        <dbReference type="ARBA" id="ARBA00048798"/>
    </source>
</evidence>
<evidence type="ECO:0000256" key="2">
    <source>
        <dbReference type="ARBA" id="ARBA00004824"/>
    </source>
</evidence>
<comment type="caution">
    <text evidence="13">The sequence shown here is derived from an EMBL/GenBank/DDBJ whole genome shotgun (WGS) entry which is preliminary data.</text>
</comment>
<evidence type="ECO:0000313" key="14">
    <source>
        <dbReference type="Proteomes" id="UP001403385"/>
    </source>
</evidence>